<dbReference type="Proteomes" id="UP001500655">
    <property type="component" value="Unassembled WGS sequence"/>
</dbReference>
<gene>
    <name evidence="2" type="ORF">GCM10009681_09060</name>
</gene>
<organism evidence="2 3">
    <name type="scientific">Luedemannella helvata</name>
    <dbReference type="NCBI Taxonomy" id="349315"/>
    <lineage>
        <taxon>Bacteria</taxon>
        <taxon>Bacillati</taxon>
        <taxon>Actinomycetota</taxon>
        <taxon>Actinomycetes</taxon>
        <taxon>Micromonosporales</taxon>
        <taxon>Micromonosporaceae</taxon>
        <taxon>Luedemannella</taxon>
    </lineage>
</organism>
<protein>
    <recommendedName>
        <fullName evidence="4">Band 7 domain-containing protein</fullName>
    </recommendedName>
</protein>
<dbReference type="EMBL" id="BAAALS010000003">
    <property type="protein sequence ID" value="GAA1740345.1"/>
    <property type="molecule type" value="Genomic_DNA"/>
</dbReference>
<evidence type="ECO:0000313" key="3">
    <source>
        <dbReference type="Proteomes" id="UP001500655"/>
    </source>
</evidence>
<reference evidence="3" key="1">
    <citation type="journal article" date="2019" name="Int. J. Syst. Evol. Microbiol.">
        <title>The Global Catalogue of Microorganisms (GCM) 10K type strain sequencing project: providing services to taxonomists for standard genome sequencing and annotation.</title>
        <authorList>
            <consortium name="The Broad Institute Genomics Platform"/>
            <consortium name="The Broad Institute Genome Sequencing Center for Infectious Disease"/>
            <person name="Wu L."/>
            <person name="Ma J."/>
        </authorList>
    </citation>
    <scope>NUCLEOTIDE SEQUENCE [LARGE SCALE GENOMIC DNA]</scope>
    <source>
        <strain evidence="3">JCM 13249</strain>
    </source>
</reference>
<feature type="compositionally biased region" description="Basic and acidic residues" evidence="1">
    <location>
        <begin position="230"/>
        <end position="250"/>
    </location>
</feature>
<sequence length="412" mass="47574">MGLILSKTPLQRFTFGSRIPTHAGVQVVVETSGGRFEAITGQRTVGERMFAPHTTQYEIDMTTKITPVDMPVKTHDEKYSFQLHLEIRWQVRNAAEVARLGLDDGAGLIVAVVRDRIKELGRQFRIDQTLDFEQCIRQVLTRQDARDVRNCLWIESVSPEVSLDGAGRAQLEKIRDVEGRTEVLNAQHRHDTTQQRYDDELAQMKAAQELERTRLKNQFEREAKRLEEEFERRQQIEREEREERRRREEQSWQARFDQQQAEWKAEFEWRERERQLAMEREQAQLEDARERERTTLFMDAIQRGDAAVLALHLGRHPDDTKEIVQMIINNKALAEERQAKILADMIEKNLIIGADLEGVSQDLIRVVAGMMSRPNTGVFSLNTTVEVGMDAISAKQNAEVTDATDAAEPDDV</sequence>
<accession>A0ABP4VY27</accession>
<evidence type="ECO:0000313" key="2">
    <source>
        <dbReference type="EMBL" id="GAA1740345.1"/>
    </source>
</evidence>
<comment type="caution">
    <text evidence="2">The sequence shown here is derived from an EMBL/GenBank/DDBJ whole genome shotgun (WGS) entry which is preliminary data.</text>
</comment>
<name>A0ABP4VY27_9ACTN</name>
<dbReference type="RefSeq" id="WP_344077123.1">
    <property type="nucleotide sequence ID" value="NZ_BAAALS010000003.1"/>
</dbReference>
<evidence type="ECO:0008006" key="4">
    <source>
        <dbReference type="Google" id="ProtNLM"/>
    </source>
</evidence>
<keyword evidence="3" id="KW-1185">Reference proteome</keyword>
<feature type="region of interest" description="Disordered" evidence="1">
    <location>
        <begin position="230"/>
        <end position="252"/>
    </location>
</feature>
<evidence type="ECO:0000256" key="1">
    <source>
        <dbReference type="SAM" id="MobiDB-lite"/>
    </source>
</evidence>
<proteinExistence type="predicted"/>